<name>A0AAD9NZ13_RIDPI</name>
<reference evidence="1" key="1">
    <citation type="journal article" date="2023" name="Mol. Biol. Evol.">
        <title>Third-Generation Sequencing Reveals the Adaptive Role of the Epigenome in Three Deep-Sea Polychaetes.</title>
        <authorList>
            <person name="Perez M."/>
            <person name="Aroh O."/>
            <person name="Sun Y."/>
            <person name="Lan Y."/>
            <person name="Juniper S.K."/>
            <person name="Young C.R."/>
            <person name="Angers B."/>
            <person name="Qian P.Y."/>
        </authorList>
    </citation>
    <scope>NUCLEOTIDE SEQUENCE</scope>
    <source>
        <strain evidence="1">R07B-5</strain>
    </source>
</reference>
<dbReference type="EMBL" id="JAODUO010000245">
    <property type="protein sequence ID" value="KAK2185070.1"/>
    <property type="molecule type" value="Genomic_DNA"/>
</dbReference>
<proteinExistence type="predicted"/>
<accession>A0AAD9NZ13</accession>
<dbReference type="AlphaFoldDB" id="A0AAD9NZ13"/>
<comment type="caution">
    <text evidence="1">The sequence shown here is derived from an EMBL/GenBank/DDBJ whole genome shotgun (WGS) entry which is preliminary data.</text>
</comment>
<dbReference type="Proteomes" id="UP001209878">
    <property type="component" value="Unassembled WGS sequence"/>
</dbReference>
<protein>
    <submittedName>
        <fullName evidence="1">Uncharacterized protein</fullName>
    </submittedName>
</protein>
<organism evidence="1 2">
    <name type="scientific">Ridgeia piscesae</name>
    <name type="common">Tubeworm</name>
    <dbReference type="NCBI Taxonomy" id="27915"/>
    <lineage>
        <taxon>Eukaryota</taxon>
        <taxon>Metazoa</taxon>
        <taxon>Spiralia</taxon>
        <taxon>Lophotrochozoa</taxon>
        <taxon>Annelida</taxon>
        <taxon>Polychaeta</taxon>
        <taxon>Sedentaria</taxon>
        <taxon>Canalipalpata</taxon>
        <taxon>Sabellida</taxon>
        <taxon>Siboglinidae</taxon>
        <taxon>Ridgeia</taxon>
    </lineage>
</organism>
<evidence type="ECO:0000313" key="1">
    <source>
        <dbReference type="EMBL" id="KAK2185070.1"/>
    </source>
</evidence>
<sequence>MSYIQDTWIESRMWQEAVRVPEEDLSRFARKGGPPVGHVSNWGKVCNADAECLC</sequence>
<gene>
    <name evidence="1" type="ORF">NP493_246g01002</name>
</gene>
<evidence type="ECO:0000313" key="2">
    <source>
        <dbReference type="Proteomes" id="UP001209878"/>
    </source>
</evidence>
<keyword evidence="2" id="KW-1185">Reference proteome</keyword>